<keyword evidence="4" id="KW-1185">Reference proteome</keyword>
<evidence type="ECO:0000313" key="3">
    <source>
        <dbReference type="EMBL" id="EFS91387.1"/>
    </source>
</evidence>
<evidence type="ECO:0000256" key="1">
    <source>
        <dbReference type="SAM" id="MobiDB-lite"/>
    </source>
</evidence>
<evidence type="ECO:0000256" key="2">
    <source>
        <dbReference type="SAM" id="Phobius"/>
    </source>
</evidence>
<name>A0ABN0C2K6_9ACTN</name>
<feature type="transmembrane region" description="Helical" evidence="2">
    <location>
        <begin position="51"/>
        <end position="71"/>
    </location>
</feature>
<accession>A0ABN0C2K6</accession>
<organism evidence="3 4">
    <name type="scientific">Cutibacterium modestum HL044PA1</name>
    <dbReference type="NCBI Taxonomy" id="765109"/>
    <lineage>
        <taxon>Bacteria</taxon>
        <taxon>Bacillati</taxon>
        <taxon>Actinomycetota</taxon>
        <taxon>Actinomycetes</taxon>
        <taxon>Propionibacteriales</taxon>
        <taxon>Propionibacteriaceae</taxon>
        <taxon>Cutibacterium</taxon>
        <taxon>Cutibacterium modestum</taxon>
    </lineage>
</organism>
<dbReference type="EMBL" id="ADZU01000041">
    <property type="protein sequence ID" value="EFS91387.1"/>
    <property type="molecule type" value="Genomic_DNA"/>
</dbReference>
<gene>
    <name evidence="3" type="ORF">HMPREF9607_02680</name>
</gene>
<comment type="caution">
    <text evidence="3">The sequence shown here is derived from an EMBL/GenBank/DDBJ whole genome shotgun (WGS) entry which is preliminary data.</text>
</comment>
<keyword evidence="2" id="KW-0472">Membrane</keyword>
<evidence type="ECO:0000313" key="4">
    <source>
        <dbReference type="Proteomes" id="UP000003179"/>
    </source>
</evidence>
<feature type="compositionally biased region" description="Polar residues" evidence="1">
    <location>
        <begin position="79"/>
        <end position="92"/>
    </location>
</feature>
<evidence type="ECO:0008006" key="5">
    <source>
        <dbReference type="Google" id="ProtNLM"/>
    </source>
</evidence>
<reference evidence="3" key="1">
    <citation type="submission" date="2010-08" db="EMBL/GenBank/DDBJ databases">
        <authorList>
            <person name="Weinstock G."/>
            <person name="Sodergren E."/>
            <person name="Clifton S."/>
            <person name="Fulton L."/>
            <person name="Fulton B."/>
            <person name="Courtney L."/>
            <person name="Fronick C."/>
            <person name="Harrison M."/>
            <person name="Strong C."/>
            <person name="Farmer C."/>
            <person name="Delahaunty K."/>
            <person name="Markovic C."/>
            <person name="Hall O."/>
            <person name="Minx P."/>
            <person name="Tomlinson C."/>
            <person name="Mitreva M."/>
            <person name="Hou S."/>
            <person name="Chen J."/>
            <person name="Wollam A."/>
            <person name="Pepin K.H."/>
            <person name="Johnson M."/>
            <person name="Bhonagiri V."/>
            <person name="Zhang X."/>
            <person name="Suruliraj S."/>
            <person name="Warren W."/>
            <person name="Chinwalla A."/>
            <person name="Mardis E.R."/>
            <person name="Wilson R.K."/>
        </authorList>
    </citation>
    <scope>NUCLEOTIDE SEQUENCE [LARGE SCALE GENOMIC DNA]</scope>
    <source>
        <strain evidence="3">HL044PA1</strain>
    </source>
</reference>
<dbReference type="Proteomes" id="UP000003179">
    <property type="component" value="Unassembled WGS sequence"/>
</dbReference>
<keyword evidence="2" id="KW-0812">Transmembrane</keyword>
<sequence>MEIAVNVDFSSLSTGLQIGTVALIVVELVLLLFAVVVNLKTPENRLTLPHVVWLAISVFIGVVEPLAFLVAGRRKVQSSVTTAGANKATASSVIDELYQ</sequence>
<keyword evidence="2" id="KW-1133">Transmembrane helix</keyword>
<feature type="region of interest" description="Disordered" evidence="1">
    <location>
        <begin position="79"/>
        <end position="99"/>
    </location>
</feature>
<protein>
    <recommendedName>
        <fullName evidence="5">Cardiolipin synthase N-terminal domain-containing protein</fullName>
    </recommendedName>
</protein>
<proteinExistence type="predicted"/>
<feature type="transmembrane region" description="Helical" evidence="2">
    <location>
        <begin position="16"/>
        <end position="39"/>
    </location>
</feature>